<organism evidence="1 2">
    <name type="scientific">Cladorrhinum samala</name>
    <dbReference type="NCBI Taxonomy" id="585594"/>
    <lineage>
        <taxon>Eukaryota</taxon>
        <taxon>Fungi</taxon>
        <taxon>Dikarya</taxon>
        <taxon>Ascomycota</taxon>
        <taxon>Pezizomycotina</taxon>
        <taxon>Sordariomycetes</taxon>
        <taxon>Sordariomycetidae</taxon>
        <taxon>Sordariales</taxon>
        <taxon>Podosporaceae</taxon>
        <taxon>Cladorrhinum</taxon>
    </lineage>
</organism>
<keyword evidence="2" id="KW-1185">Reference proteome</keyword>
<reference evidence="1" key="2">
    <citation type="submission" date="2023-06" db="EMBL/GenBank/DDBJ databases">
        <authorList>
            <consortium name="Lawrence Berkeley National Laboratory"/>
            <person name="Mondo S.J."/>
            <person name="Hensen N."/>
            <person name="Bonometti L."/>
            <person name="Westerberg I."/>
            <person name="Brannstrom I.O."/>
            <person name="Guillou S."/>
            <person name="Cros-Aarteil S."/>
            <person name="Calhoun S."/>
            <person name="Haridas S."/>
            <person name="Kuo A."/>
            <person name="Pangilinan J."/>
            <person name="Riley R."/>
            <person name="Labutti K."/>
            <person name="Andreopoulos B."/>
            <person name="Lipzen A."/>
            <person name="Chen C."/>
            <person name="Yanf M."/>
            <person name="Daum C."/>
            <person name="Ng V."/>
            <person name="Clum A."/>
            <person name="Steindorff A."/>
            <person name="Ohm R."/>
            <person name="Martin F."/>
            <person name="Silar P."/>
            <person name="Natvig D."/>
            <person name="Lalanne C."/>
            <person name="Gautier V."/>
            <person name="Ament-Velasquez S.L."/>
            <person name="Kruys A."/>
            <person name="Hutchinson M.I."/>
            <person name="Powell A.J."/>
            <person name="Barry K."/>
            <person name="Miller A.N."/>
            <person name="Grigoriev I.V."/>
            <person name="Debuchy R."/>
            <person name="Gladieux P."/>
            <person name="Thoren M.H."/>
            <person name="Johannesson H."/>
        </authorList>
    </citation>
    <scope>NUCLEOTIDE SEQUENCE</scope>
    <source>
        <strain evidence="1">PSN324</strain>
    </source>
</reference>
<evidence type="ECO:0000313" key="2">
    <source>
        <dbReference type="Proteomes" id="UP001321749"/>
    </source>
</evidence>
<comment type="caution">
    <text evidence="1">The sequence shown here is derived from an EMBL/GenBank/DDBJ whole genome shotgun (WGS) entry which is preliminary data.</text>
</comment>
<sequence length="391" mass="44468">MENFPRTSEDLDVIVAKLQQQAHDEHKARISPSKLNDPHRHALVQAINNVLSTEIALDTYAQIIDGLPTAEVGFDRRSHHIWDGHAVDEHVELCPGAMEKAREFCPKWHLDMLAFNPQLIRDFRNAAPGTKVFATRLIELVAVAIHQFGALLYQLDFRVHQGDVDAAVTAIEPRPDYIEPELWGTIIPPPTIFYHIAYQCHDIYPEGVADMVGYWVEDRIFGGVVVFDRPAEQGADGNRNPNPPNIYLHPCRDRVTRRITQLSDEQQQALVDFFTKTGPEPPSSSPLPIIVGYKNRRRVDPEVAIVNLTICRDVWERKPPTLDEYFISTRRPRSSLDYPETLAFMILANGKAGNKLPEKLKDKLRSGELDDELGPDKKRLDLDKLLNERKS</sequence>
<protein>
    <submittedName>
        <fullName evidence="1">Uncharacterized protein</fullName>
    </submittedName>
</protein>
<name>A0AAV9HWX0_9PEZI</name>
<gene>
    <name evidence="1" type="ORF">QBC42DRAFT_261555</name>
</gene>
<dbReference type="AlphaFoldDB" id="A0AAV9HWX0"/>
<accession>A0AAV9HWX0</accession>
<evidence type="ECO:0000313" key="1">
    <source>
        <dbReference type="EMBL" id="KAK4465317.1"/>
    </source>
</evidence>
<dbReference type="Proteomes" id="UP001321749">
    <property type="component" value="Unassembled WGS sequence"/>
</dbReference>
<reference evidence="1" key="1">
    <citation type="journal article" date="2023" name="Mol. Phylogenet. Evol.">
        <title>Genome-scale phylogeny and comparative genomics of the fungal order Sordariales.</title>
        <authorList>
            <person name="Hensen N."/>
            <person name="Bonometti L."/>
            <person name="Westerberg I."/>
            <person name="Brannstrom I.O."/>
            <person name="Guillou S."/>
            <person name="Cros-Aarteil S."/>
            <person name="Calhoun S."/>
            <person name="Haridas S."/>
            <person name="Kuo A."/>
            <person name="Mondo S."/>
            <person name="Pangilinan J."/>
            <person name="Riley R."/>
            <person name="LaButti K."/>
            <person name="Andreopoulos B."/>
            <person name="Lipzen A."/>
            <person name="Chen C."/>
            <person name="Yan M."/>
            <person name="Daum C."/>
            <person name="Ng V."/>
            <person name="Clum A."/>
            <person name="Steindorff A."/>
            <person name="Ohm R.A."/>
            <person name="Martin F."/>
            <person name="Silar P."/>
            <person name="Natvig D.O."/>
            <person name="Lalanne C."/>
            <person name="Gautier V."/>
            <person name="Ament-Velasquez S.L."/>
            <person name="Kruys A."/>
            <person name="Hutchinson M.I."/>
            <person name="Powell A.J."/>
            <person name="Barry K."/>
            <person name="Miller A.N."/>
            <person name="Grigoriev I.V."/>
            <person name="Debuchy R."/>
            <person name="Gladieux P."/>
            <person name="Hiltunen Thoren M."/>
            <person name="Johannesson H."/>
        </authorList>
    </citation>
    <scope>NUCLEOTIDE SEQUENCE</scope>
    <source>
        <strain evidence="1">PSN324</strain>
    </source>
</reference>
<dbReference type="EMBL" id="MU864940">
    <property type="protein sequence ID" value="KAK4465317.1"/>
    <property type="molecule type" value="Genomic_DNA"/>
</dbReference>
<proteinExistence type="predicted"/>